<dbReference type="Proteomes" id="UP000053890">
    <property type="component" value="Unassembled WGS sequence"/>
</dbReference>
<dbReference type="GeneID" id="28973482"/>
<dbReference type="STRING" id="578459.A0A194SBR8"/>
<evidence type="ECO:0000256" key="1">
    <source>
        <dbReference type="ARBA" id="ARBA00022741"/>
    </source>
</evidence>
<dbReference type="EMBL" id="KQ474073">
    <property type="protein sequence ID" value="KPV77895.1"/>
    <property type="molecule type" value="Genomic_DNA"/>
</dbReference>
<dbReference type="GO" id="GO:0045719">
    <property type="term" value="P:negative regulation of glycogen biosynthetic process"/>
    <property type="evidence" value="ECO:0007669"/>
    <property type="project" value="TreeGrafter"/>
</dbReference>
<feature type="compositionally biased region" description="Low complexity" evidence="3">
    <location>
        <begin position="64"/>
        <end position="77"/>
    </location>
</feature>
<dbReference type="Gene3D" id="1.10.510.10">
    <property type="entry name" value="Transferase(Phosphotransferase) domain 1"/>
    <property type="match status" value="1"/>
</dbReference>
<feature type="compositionally biased region" description="Low complexity" evidence="3">
    <location>
        <begin position="41"/>
        <end position="55"/>
    </location>
</feature>
<protein>
    <recommendedName>
        <fullName evidence="4">Protein kinase domain-containing protein</fullName>
    </recommendedName>
</protein>
<feature type="region of interest" description="Disordered" evidence="3">
    <location>
        <begin position="196"/>
        <end position="218"/>
    </location>
</feature>
<dbReference type="OrthoDB" id="10252171at2759"/>
<dbReference type="InterPro" id="IPR011009">
    <property type="entry name" value="Kinase-like_dom_sf"/>
</dbReference>
<dbReference type="PROSITE" id="PS50011">
    <property type="entry name" value="PROTEIN_KINASE_DOM"/>
    <property type="match status" value="1"/>
</dbReference>
<name>A0A194SBR8_RHOGW</name>
<dbReference type="PANTHER" id="PTHR24346:SF51">
    <property type="entry name" value="PAS DOMAIN-CONTAINING SERINE_THREONINE-PROTEIN KINASE"/>
    <property type="match status" value="1"/>
</dbReference>
<dbReference type="InterPro" id="IPR000719">
    <property type="entry name" value="Prot_kinase_dom"/>
</dbReference>
<dbReference type="Gene3D" id="3.30.200.20">
    <property type="entry name" value="Phosphorylase Kinase, domain 1"/>
    <property type="match status" value="1"/>
</dbReference>
<dbReference type="SUPFAM" id="SSF56112">
    <property type="entry name" value="Protein kinase-like (PK-like)"/>
    <property type="match status" value="1"/>
</dbReference>
<organism evidence="5 6">
    <name type="scientific">Rhodotorula graminis (strain WP1)</name>
    <dbReference type="NCBI Taxonomy" id="578459"/>
    <lineage>
        <taxon>Eukaryota</taxon>
        <taxon>Fungi</taxon>
        <taxon>Dikarya</taxon>
        <taxon>Basidiomycota</taxon>
        <taxon>Pucciniomycotina</taxon>
        <taxon>Microbotryomycetes</taxon>
        <taxon>Sporidiobolales</taxon>
        <taxon>Sporidiobolaceae</taxon>
        <taxon>Rhodotorula</taxon>
    </lineage>
</organism>
<dbReference type="OMA" id="MERDWAV"/>
<dbReference type="SMART" id="SM00220">
    <property type="entry name" value="S_TKc"/>
    <property type="match status" value="1"/>
</dbReference>
<evidence type="ECO:0000256" key="2">
    <source>
        <dbReference type="ARBA" id="ARBA00022840"/>
    </source>
</evidence>
<evidence type="ECO:0000256" key="3">
    <source>
        <dbReference type="SAM" id="MobiDB-lite"/>
    </source>
</evidence>
<evidence type="ECO:0000313" key="6">
    <source>
        <dbReference type="Proteomes" id="UP000053890"/>
    </source>
</evidence>
<dbReference type="GO" id="GO:0035556">
    <property type="term" value="P:intracellular signal transduction"/>
    <property type="evidence" value="ECO:0007669"/>
    <property type="project" value="TreeGrafter"/>
</dbReference>
<feature type="region of interest" description="Disordered" evidence="3">
    <location>
        <begin position="1"/>
        <end position="100"/>
    </location>
</feature>
<evidence type="ECO:0000313" key="5">
    <source>
        <dbReference type="EMBL" id="KPV77895.1"/>
    </source>
</evidence>
<dbReference type="AlphaFoldDB" id="A0A194SBR8"/>
<proteinExistence type="predicted"/>
<reference evidence="5 6" key="1">
    <citation type="journal article" date="2015" name="Front. Microbiol.">
        <title>Genome sequence of the plant growth promoting endophytic yeast Rhodotorula graminis WP1.</title>
        <authorList>
            <person name="Firrincieli A."/>
            <person name="Otillar R."/>
            <person name="Salamov A."/>
            <person name="Schmutz J."/>
            <person name="Khan Z."/>
            <person name="Redman R.S."/>
            <person name="Fleck N.D."/>
            <person name="Lindquist E."/>
            <person name="Grigoriev I.V."/>
            <person name="Doty S.L."/>
        </authorList>
    </citation>
    <scope>NUCLEOTIDE SEQUENCE [LARGE SCALE GENOMIC DNA]</scope>
    <source>
        <strain evidence="5 6">WP1</strain>
    </source>
</reference>
<evidence type="ECO:0000259" key="4">
    <source>
        <dbReference type="PROSITE" id="PS50011"/>
    </source>
</evidence>
<accession>A0A194SBR8</accession>
<dbReference type="GO" id="GO:0005524">
    <property type="term" value="F:ATP binding"/>
    <property type="evidence" value="ECO:0007669"/>
    <property type="project" value="UniProtKB-KW"/>
</dbReference>
<dbReference type="InterPro" id="IPR008271">
    <property type="entry name" value="Ser/Thr_kinase_AS"/>
</dbReference>
<dbReference type="PROSITE" id="PS00108">
    <property type="entry name" value="PROTEIN_KINASE_ST"/>
    <property type="match status" value="1"/>
</dbReference>
<sequence length="479" mass="51419">MPHIPLPPQVLRALGEDSRAPTGLGVDGFMTPPSVAATPFDGDPFSSSAPADASLPPTPGVVDAAPSAPEPAAAGTSPSPPQQDNGAVSLDWARPSGPVDPRTYSAVTGLRDIEAFMCEDGEAGKGAYGSVRRAREKGPDGKPIGPELVVKYVIKQRILADCWKKHKILGPIPIEVHVLDHLRRVPYEPRPRLNYLSRRSGGAGGARKGPPGAHVRRDSAPQLDLWHGGKDGAPVQTGHPNVCPLLDFWEDAHYYYLVMPSATAEPTHGAQPRHGQDLFDFVDAHPDGLGPAPLQRILAQIADAVCFLHEHSIVHRDIKDENVVLDPEGNVRLIDFGSAAYVKEGRKFDTFSGTLDFAAPEVLKGARYSGKEQDIWALGVLGYVLICGECPFWSPDEAMQGLGPDTRALAALRAKARLDDGADEAAPRMSDAVDLVRRCLEIDAAERPSADAVCDHAFFVGRADGWSGSRGWERRDEGL</sequence>
<dbReference type="GO" id="GO:0005634">
    <property type="term" value="C:nucleus"/>
    <property type="evidence" value="ECO:0007669"/>
    <property type="project" value="TreeGrafter"/>
</dbReference>
<keyword evidence="6" id="KW-1185">Reference proteome</keyword>
<dbReference type="Pfam" id="PF00069">
    <property type="entry name" value="Pkinase"/>
    <property type="match status" value="1"/>
</dbReference>
<keyword evidence="2" id="KW-0067">ATP-binding</keyword>
<dbReference type="GO" id="GO:0004674">
    <property type="term" value="F:protein serine/threonine kinase activity"/>
    <property type="evidence" value="ECO:0007669"/>
    <property type="project" value="TreeGrafter"/>
</dbReference>
<dbReference type="RefSeq" id="XP_018273944.1">
    <property type="nucleotide sequence ID" value="XM_018413033.1"/>
</dbReference>
<keyword evidence="1" id="KW-0547">Nucleotide-binding</keyword>
<gene>
    <name evidence="5" type="ORF">RHOBADRAFT_32492</name>
</gene>
<dbReference type="PANTHER" id="PTHR24346">
    <property type="entry name" value="MAP/MICROTUBULE AFFINITY-REGULATING KINASE"/>
    <property type="match status" value="1"/>
</dbReference>
<feature type="domain" description="Protein kinase" evidence="4">
    <location>
        <begin position="117"/>
        <end position="459"/>
    </location>
</feature>
<dbReference type="GO" id="GO:0005829">
    <property type="term" value="C:cytosol"/>
    <property type="evidence" value="ECO:0007669"/>
    <property type="project" value="TreeGrafter"/>
</dbReference>